<evidence type="ECO:0000313" key="16">
    <source>
        <dbReference type="EMBL" id="CDW52422.1"/>
    </source>
</evidence>
<keyword evidence="9 12" id="KW-0539">Nucleus</keyword>
<evidence type="ECO:0000256" key="8">
    <source>
        <dbReference type="ARBA" id="ARBA00023163"/>
    </source>
</evidence>
<protein>
    <recommendedName>
        <fullName evidence="11">Homeobox protein unc-4</fullName>
    </recommendedName>
</protein>
<dbReference type="PROSITE" id="PS00027">
    <property type="entry name" value="HOMEOBOX_1"/>
    <property type="match status" value="1"/>
</dbReference>
<dbReference type="SUPFAM" id="SSF46689">
    <property type="entry name" value="Homeodomain-like"/>
    <property type="match status" value="1"/>
</dbReference>
<sequence length="310" mass="34271">MLSSSGLPTLTYWNLMCSGSWDISREVIPPFLPRETTIMTAGDGSALKSKLSLIGSPIDAGAIIPIHAPPVAPCDILASYDQLIACKGQRPMPPASRGGENCSKSTNGSLPKGKRRRTRTNFTSWQLEQLESAFETSHYPDVFMREALALRLDLVESRVQVWFQNRRAKWRKKENFKKTVGGQIPYAKSSRIEVEGSTQQNESALGMSALKESTEQIVCSSSYADSATDNEGAKAKNRRSFVFNIENILAAPKVPRGRRPNAKYPRVQACKSMNAYGLGMFPLFPIMQPVGFVVKRSPDHLINDEGLEES</sequence>
<dbReference type="GO" id="GO:0030154">
    <property type="term" value="P:cell differentiation"/>
    <property type="evidence" value="ECO:0007669"/>
    <property type="project" value="UniProtKB-KW"/>
</dbReference>
<dbReference type="Pfam" id="PF00046">
    <property type="entry name" value="Homeodomain"/>
    <property type="match status" value="1"/>
</dbReference>
<dbReference type="GO" id="GO:0005634">
    <property type="term" value="C:nucleus"/>
    <property type="evidence" value="ECO:0007669"/>
    <property type="project" value="UniProtKB-SubCell"/>
</dbReference>
<evidence type="ECO:0000256" key="3">
    <source>
        <dbReference type="ARBA" id="ARBA00022782"/>
    </source>
</evidence>
<evidence type="ECO:0000256" key="5">
    <source>
        <dbReference type="ARBA" id="ARBA00023015"/>
    </source>
</evidence>
<evidence type="ECO:0000256" key="9">
    <source>
        <dbReference type="ARBA" id="ARBA00023242"/>
    </source>
</evidence>
<evidence type="ECO:0000256" key="4">
    <source>
        <dbReference type="ARBA" id="ARBA00022902"/>
    </source>
</evidence>
<evidence type="ECO:0000256" key="11">
    <source>
        <dbReference type="ARBA" id="ARBA00069290"/>
    </source>
</evidence>
<name>A0A077YWJ3_TRITR</name>
<feature type="region of interest" description="Disordered" evidence="14">
    <location>
        <begin position="89"/>
        <end position="118"/>
    </location>
</feature>
<evidence type="ECO:0000256" key="7">
    <source>
        <dbReference type="ARBA" id="ARBA00023155"/>
    </source>
</evidence>
<dbReference type="GO" id="GO:0007399">
    <property type="term" value="P:nervous system development"/>
    <property type="evidence" value="ECO:0007669"/>
    <property type="project" value="UniProtKB-KW"/>
</dbReference>
<dbReference type="GO" id="GO:1990837">
    <property type="term" value="F:sequence-specific double-stranded DNA binding"/>
    <property type="evidence" value="ECO:0007669"/>
    <property type="project" value="TreeGrafter"/>
</dbReference>
<evidence type="ECO:0000256" key="14">
    <source>
        <dbReference type="SAM" id="MobiDB-lite"/>
    </source>
</evidence>
<dbReference type="InterPro" id="IPR017970">
    <property type="entry name" value="Homeobox_CS"/>
</dbReference>
<keyword evidence="4" id="KW-0524">Neurogenesis</keyword>
<comment type="subcellular location">
    <subcellularLocation>
        <location evidence="1 12 13">Nucleus</location>
    </subcellularLocation>
</comment>
<dbReference type="InterPro" id="IPR001356">
    <property type="entry name" value="HD"/>
</dbReference>
<dbReference type="PANTHER" id="PTHR46799:SF1">
    <property type="entry name" value="HOMEOBOX PROTEIN UNC-4 HOMOLOG"/>
    <property type="match status" value="1"/>
</dbReference>
<organism evidence="16 17">
    <name type="scientific">Trichuris trichiura</name>
    <name type="common">Whipworm</name>
    <name type="synonym">Trichocephalus trichiurus</name>
    <dbReference type="NCBI Taxonomy" id="36087"/>
    <lineage>
        <taxon>Eukaryota</taxon>
        <taxon>Metazoa</taxon>
        <taxon>Ecdysozoa</taxon>
        <taxon>Nematoda</taxon>
        <taxon>Enoplea</taxon>
        <taxon>Dorylaimia</taxon>
        <taxon>Trichinellida</taxon>
        <taxon>Trichuridae</taxon>
        <taxon>Trichuris</taxon>
    </lineage>
</organism>
<dbReference type="PROSITE" id="PS50071">
    <property type="entry name" value="HOMEOBOX_2"/>
    <property type="match status" value="1"/>
</dbReference>
<keyword evidence="3" id="KW-0221">Differentiation</keyword>
<reference evidence="16" key="1">
    <citation type="submission" date="2014-01" db="EMBL/GenBank/DDBJ databases">
        <authorList>
            <person name="Aslett M."/>
        </authorList>
    </citation>
    <scope>NUCLEOTIDE SEQUENCE</scope>
</reference>
<gene>
    <name evidence="16" type="ORF">TTRE_0000068101</name>
</gene>
<dbReference type="Proteomes" id="UP000030665">
    <property type="component" value="Unassembled WGS sequence"/>
</dbReference>
<reference evidence="16" key="2">
    <citation type="submission" date="2014-03" db="EMBL/GenBank/DDBJ databases">
        <title>The whipworm genome and dual-species transcriptomics of an intimate host-pathogen interaction.</title>
        <authorList>
            <person name="Foth B.J."/>
            <person name="Tsai I.J."/>
            <person name="Reid A.J."/>
            <person name="Bancroft A.J."/>
            <person name="Nichol S."/>
            <person name="Tracey A."/>
            <person name="Holroyd N."/>
            <person name="Cotton J.A."/>
            <person name="Stanley E.J."/>
            <person name="Zarowiecki M."/>
            <person name="Liu J.Z."/>
            <person name="Huckvale T."/>
            <person name="Cooper P.J."/>
            <person name="Grencis R.K."/>
            <person name="Berriman M."/>
        </authorList>
    </citation>
    <scope>NUCLEOTIDE SEQUENCE [LARGE SCALE GENOMIC DNA]</scope>
</reference>
<keyword evidence="7 12" id="KW-0371">Homeobox</keyword>
<dbReference type="CDD" id="cd00086">
    <property type="entry name" value="homeodomain"/>
    <property type="match status" value="1"/>
</dbReference>
<dbReference type="GO" id="GO:0000981">
    <property type="term" value="F:DNA-binding transcription factor activity, RNA polymerase II-specific"/>
    <property type="evidence" value="ECO:0007669"/>
    <property type="project" value="InterPro"/>
</dbReference>
<evidence type="ECO:0000256" key="2">
    <source>
        <dbReference type="ARBA" id="ARBA00022473"/>
    </source>
</evidence>
<evidence type="ECO:0000256" key="1">
    <source>
        <dbReference type="ARBA" id="ARBA00004123"/>
    </source>
</evidence>
<evidence type="ECO:0000256" key="6">
    <source>
        <dbReference type="ARBA" id="ARBA00023125"/>
    </source>
</evidence>
<dbReference type="FunFam" id="1.10.10.60:FF:000057">
    <property type="entry name" value="Short stature homeobox 2"/>
    <property type="match status" value="1"/>
</dbReference>
<evidence type="ECO:0000256" key="12">
    <source>
        <dbReference type="PROSITE-ProRule" id="PRU00108"/>
    </source>
</evidence>
<keyword evidence="8" id="KW-0804">Transcription</keyword>
<proteinExistence type="inferred from homology"/>
<evidence type="ECO:0000313" key="17">
    <source>
        <dbReference type="Proteomes" id="UP000030665"/>
    </source>
</evidence>
<evidence type="ECO:0000256" key="10">
    <source>
        <dbReference type="ARBA" id="ARBA00038351"/>
    </source>
</evidence>
<accession>A0A077YWJ3</accession>
<dbReference type="PANTHER" id="PTHR46799">
    <property type="entry name" value="HOMEOBOX PROTEIN UNC-4 HOMOLOG"/>
    <property type="match status" value="1"/>
</dbReference>
<feature type="domain" description="Homeobox" evidence="15">
    <location>
        <begin position="113"/>
        <end position="173"/>
    </location>
</feature>
<dbReference type="InterPro" id="IPR009057">
    <property type="entry name" value="Homeodomain-like_sf"/>
</dbReference>
<keyword evidence="6 12" id="KW-0238">DNA-binding</keyword>
<evidence type="ECO:0000256" key="13">
    <source>
        <dbReference type="RuleBase" id="RU000682"/>
    </source>
</evidence>
<dbReference type="SMART" id="SM00389">
    <property type="entry name" value="HOX"/>
    <property type="match status" value="1"/>
</dbReference>
<dbReference type="STRING" id="36087.A0A077YWJ3"/>
<keyword evidence="5" id="KW-0805">Transcription regulation</keyword>
<dbReference type="AlphaFoldDB" id="A0A077YWJ3"/>
<keyword evidence="2" id="KW-0217">Developmental protein</keyword>
<dbReference type="OrthoDB" id="6159439at2759"/>
<evidence type="ECO:0000259" key="15">
    <source>
        <dbReference type="PROSITE" id="PS50071"/>
    </source>
</evidence>
<comment type="similarity">
    <text evidence="10">Belongs to the paired homeobox family. Unc-4 subfamily.</text>
</comment>
<dbReference type="EMBL" id="HG805822">
    <property type="protein sequence ID" value="CDW52422.1"/>
    <property type="molecule type" value="Genomic_DNA"/>
</dbReference>
<feature type="DNA-binding region" description="Homeobox" evidence="12">
    <location>
        <begin position="115"/>
        <end position="174"/>
    </location>
</feature>
<keyword evidence="17" id="KW-1185">Reference proteome</keyword>
<dbReference type="Gene3D" id="1.10.10.60">
    <property type="entry name" value="Homeodomain-like"/>
    <property type="match status" value="1"/>
</dbReference>